<dbReference type="STRING" id="1873482.Xedl_00132"/>
<dbReference type="Proteomes" id="UP000186268">
    <property type="component" value="Unassembled WGS sequence"/>
</dbReference>
<comment type="caution">
    <text evidence="1">The sequence shown here is derived from an EMBL/GenBank/DDBJ whole genome shotgun (WGS) entry which is preliminary data.</text>
</comment>
<protein>
    <submittedName>
        <fullName evidence="1">Uncharacterized protein</fullName>
    </submittedName>
</protein>
<name>A0A1Q5TZL3_9GAMM</name>
<evidence type="ECO:0000313" key="1">
    <source>
        <dbReference type="EMBL" id="OKP05651.1"/>
    </source>
</evidence>
<keyword evidence="2" id="KW-1185">Reference proteome</keyword>
<organism evidence="1 2">
    <name type="scientific">Xenorhabdus eapokensis</name>
    <dbReference type="NCBI Taxonomy" id="1873482"/>
    <lineage>
        <taxon>Bacteria</taxon>
        <taxon>Pseudomonadati</taxon>
        <taxon>Pseudomonadota</taxon>
        <taxon>Gammaproteobacteria</taxon>
        <taxon>Enterobacterales</taxon>
        <taxon>Morganellaceae</taxon>
        <taxon>Xenorhabdus</taxon>
    </lineage>
</organism>
<proteinExistence type="predicted"/>
<dbReference type="AlphaFoldDB" id="A0A1Q5TZL3"/>
<sequence>MGCIYILNMTYEYKLNPPSYPQALGGVIDIDAQKSEGARYITMLIPGYGDEKSGDRIVGCFTDNKGNTIPSFPYSVNINIIPSNFFEVVFSIDDFSTDGEYIGHYTVTKLSGNTAQSKIAAVNIETVLSSLPDYFPAVPEATGNHGTLLTKSDYYRLDNLKVIVPIYTGMALGQTVQVLWQGRNNIPPYSTPSQEINEIMPMIFHISRMEFINSIGSTAKIRFKVGGLNPSASVYSGTLSLDIAGQKLNLPPPRLFYRGDGTIHVIIEYPNMTSDQSVEIRAVGKTMIQTPYKPVDDVQQMGARLSTDWVEENRGQIVLVDYAVGSMHPGVEFDFSEVLRQVL</sequence>
<accession>A0A1Q5TZL3</accession>
<dbReference type="EMBL" id="MKGQ01000001">
    <property type="protein sequence ID" value="OKP05651.1"/>
    <property type="molecule type" value="Genomic_DNA"/>
</dbReference>
<reference evidence="1 2" key="1">
    <citation type="submission" date="2016-09" db="EMBL/GenBank/DDBJ databases">
        <title>Xenorhabdus thuongxuanensis sp. nov. and Xenorhabdus eapokensis sp. nov., isolated from Steinernema species.</title>
        <authorList>
            <person name="Kaempfer P."/>
            <person name="Tobias N.J."/>
            <person name="Phan Ke L."/>
            <person name="Bode H.B."/>
            <person name="Glaeser S.P."/>
        </authorList>
    </citation>
    <scope>NUCLEOTIDE SEQUENCE [LARGE SCALE GENOMIC DNA]</scope>
    <source>
        <strain evidence="1 2">DL20</strain>
    </source>
</reference>
<evidence type="ECO:0000313" key="2">
    <source>
        <dbReference type="Proteomes" id="UP000186268"/>
    </source>
</evidence>
<gene>
    <name evidence="1" type="ORF">Xedl_00132</name>
</gene>